<organism evidence="1 2">
    <name type="scientific">Fusarium oxysporum NRRL 32931</name>
    <dbReference type="NCBI Taxonomy" id="660029"/>
    <lineage>
        <taxon>Eukaryota</taxon>
        <taxon>Fungi</taxon>
        <taxon>Dikarya</taxon>
        <taxon>Ascomycota</taxon>
        <taxon>Pezizomycotina</taxon>
        <taxon>Sordariomycetes</taxon>
        <taxon>Hypocreomycetidae</taxon>
        <taxon>Hypocreales</taxon>
        <taxon>Nectriaceae</taxon>
        <taxon>Fusarium</taxon>
        <taxon>Fusarium oxysporum species complex</taxon>
    </lineage>
</organism>
<dbReference type="OrthoDB" id="5986190at2759"/>
<protein>
    <recommendedName>
        <fullName evidence="3">Clr5 domain-containing protein</fullName>
    </recommendedName>
</protein>
<dbReference type="EMBL" id="KI928732">
    <property type="protein sequence ID" value="EWY79197.1"/>
    <property type="molecule type" value="Genomic_DNA"/>
</dbReference>
<accession>W9HAA6</accession>
<gene>
    <name evidence="1" type="ORF">FOYG_17622</name>
</gene>
<dbReference type="Proteomes" id="UP000030753">
    <property type="component" value="Unassembled WGS sequence"/>
</dbReference>
<name>W9HAA6_FUSOX</name>
<evidence type="ECO:0000313" key="1">
    <source>
        <dbReference type="EMBL" id="EWY79197.1"/>
    </source>
</evidence>
<evidence type="ECO:0008006" key="3">
    <source>
        <dbReference type="Google" id="ProtNLM"/>
    </source>
</evidence>
<sequence length="267" mass="31394">MAYRDYSDAEWDCKQPIIEDLLYTKRMTYEEIAINLNSDGFRVKPKWIQYRVTNKWGGGKNFTKKRTMRYLQSDAYDAPALDFQSSLRLRRGARRNGINMPDSHLHRLRIIRDQYLAPTPLYTYHEALFSAVSKYVNGAFDNQIWSAETLSNQIAHDFMRWTYDDPPSIFKVFGYLMCATVCSQMQMHREAQLLLQTGFRELPGCINDQSPATLLVFIVLLRFFNDRMPTERERFLHHCSSIVEEQILTLTQAQTCFMMLRLYSTTS</sequence>
<proteinExistence type="predicted"/>
<evidence type="ECO:0000313" key="2">
    <source>
        <dbReference type="Proteomes" id="UP000030753"/>
    </source>
</evidence>
<dbReference type="AlphaFoldDB" id="W9HAA6"/>
<reference evidence="1 2" key="1">
    <citation type="submission" date="2011-06" db="EMBL/GenBank/DDBJ databases">
        <title>The Genome Sequence of Fusarium oxysporum FOSC 3-a.</title>
        <authorList>
            <consortium name="The Broad Institute Genome Sequencing Platform"/>
            <person name="Ma L.-J."/>
            <person name="Gale L.R."/>
            <person name="Schwartz D.C."/>
            <person name="Zhou S."/>
            <person name="Corby-Kistler H."/>
            <person name="Young S.K."/>
            <person name="Zeng Q."/>
            <person name="Gargeya S."/>
            <person name="Fitzgerald M."/>
            <person name="Haas B."/>
            <person name="Abouelleil A."/>
            <person name="Alvarado L."/>
            <person name="Arachchi H.M."/>
            <person name="Berlin A."/>
            <person name="Brown A."/>
            <person name="Chapman S.B."/>
            <person name="Chen Z."/>
            <person name="Dunbar C."/>
            <person name="Freedman E."/>
            <person name="Gearin G."/>
            <person name="Gellesch M."/>
            <person name="Goldberg J."/>
            <person name="Griggs A."/>
            <person name="Gujja S."/>
            <person name="Heiman D."/>
            <person name="Howarth C."/>
            <person name="Larson L."/>
            <person name="Lui A."/>
            <person name="MacDonald P.J.P."/>
            <person name="Mehta T."/>
            <person name="Montmayeur A."/>
            <person name="Murphy C."/>
            <person name="Neiman D."/>
            <person name="Pearson M."/>
            <person name="Priest M."/>
            <person name="Roberts A."/>
            <person name="Saif S."/>
            <person name="Shea T."/>
            <person name="Shenoy N."/>
            <person name="Sisk P."/>
            <person name="Stolte C."/>
            <person name="Sykes S."/>
            <person name="Wortman J."/>
            <person name="Nusbaum C."/>
            <person name="Birren B."/>
        </authorList>
    </citation>
    <scope>NUCLEOTIDE SEQUENCE [LARGE SCALE GENOMIC DNA]</scope>
    <source>
        <strain evidence="1 2">FOSC 3-a</strain>
    </source>
</reference>
<dbReference type="HOGENOM" id="CLU_1042206_0_0_1"/>